<dbReference type="SMART" id="SM00316">
    <property type="entry name" value="S1"/>
    <property type="match status" value="1"/>
</dbReference>
<evidence type="ECO:0000259" key="2">
    <source>
        <dbReference type="PROSITE" id="PS50126"/>
    </source>
</evidence>
<dbReference type="Gramene" id="Zm00001eb091130_T001">
    <property type="protein sequence ID" value="Zm00001eb091130_P001"/>
    <property type="gene ID" value="Zm00001eb091130"/>
</dbReference>
<feature type="region of interest" description="Disordered" evidence="1">
    <location>
        <begin position="1"/>
        <end position="21"/>
    </location>
</feature>
<protein>
    <recommendedName>
        <fullName evidence="2">S1 motif domain-containing protein</fullName>
    </recommendedName>
</protein>
<feature type="domain" description="S1 motif" evidence="2">
    <location>
        <begin position="14"/>
        <end position="82"/>
    </location>
</feature>
<dbReference type="PROSITE" id="PS50126">
    <property type="entry name" value="S1"/>
    <property type="match status" value="1"/>
</dbReference>
<evidence type="ECO:0000313" key="4">
    <source>
        <dbReference type="Proteomes" id="UP000007305"/>
    </source>
</evidence>
<organism evidence="3 4">
    <name type="scientific">Zea mays</name>
    <name type="common">Maize</name>
    <dbReference type="NCBI Taxonomy" id="4577"/>
    <lineage>
        <taxon>Eukaryota</taxon>
        <taxon>Viridiplantae</taxon>
        <taxon>Streptophyta</taxon>
        <taxon>Embryophyta</taxon>
        <taxon>Tracheophyta</taxon>
        <taxon>Spermatophyta</taxon>
        <taxon>Magnoliopsida</taxon>
        <taxon>Liliopsida</taxon>
        <taxon>Poales</taxon>
        <taxon>Poaceae</taxon>
        <taxon>PACMAD clade</taxon>
        <taxon>Panicoideae</taxon>
        <taxon>Andropogonodae</taxon>
        <taxon>Andropogoneae</taxon>
        <taxon>Tripsacinae</taxon>
        <taxon>Zea</taxon>
    </lineage>
</organism>
<reference evidence="4" key="1">
    <citation type="submission" date="2015-12" db="EMBL/GenBank/DDBJ databases">
        <title>Update maize B73 reference genome by single molecule sequencing technologies.</title>
        <authorList>
            <consortium name="Maize Genome Sequencing Project"/>
            <person name="Ware D."/>
        </authorList>
    </citation>
    <scope>NUCLEOTIDE SEQUENCE [LARGE SCALE GENOMIC DNA]</scope>
    <source>
        <strain evidence="4">cv. B73</strain>
    </source>
</reference>
<dbReference type="Proteomes" id="UP000007305">
    <property type="component" value="Chromosome 2"/>
</dbReference>
<sequence length="159" mass="17533">MVAETAAIGGETPGQSLNGTVKSTTRAGTFVTLPDGSEGFLPREEEALALFTLIGQSAMEIGKQIRVKVLNVAHVQATLIMKGVEDDEDDLKTLNMELKRDWSRGTNAFELASVGTKRSLHSCIRGKGPKCRLILQFLLRKLKAIRRKLLQKMRKVVKN</sequence>
<dbReference type="InParanoid" id="A0A804MJK8"/>
<proteinExistence type="predicted"/>
<dbReference type="InterPro" id="IPR012340">
    <property type="entry name" value="NA-bd_OB-fold"/>
</dbReference>
<evidence type="ECO:0000313" key="3">
    <source>
        <dbReference type="EnsemblPlants" id="Zm00001eb091130_P001"/>
    </source>
</evidence>
<reference evidence="3" key="2">
    <citation type="submission" date="2019-07" db="EMBL/GenBank/DDBJ databases">
        <authorList>
            <person name="Seetharam A."/>
            <person name="Woodhouse M."/>
            <person name="Cannon E."/>
        </authorList>
    </citation>
    <scope>NUCLEOTIDE SEQUENCE [LARGE SCALE GENOMIC DNA]</scope>
    <source>
        <strain evidence="3">cv. B73</strain>
    </source>
</reference>
<dbReference type="SUPFAM" id="SSF50249">
    <property type="entry name" value="Nucleic acid-binding proteins"/>
    <property type="match status" value="1"/>
</dbReference>
<dbReference type="Pfam" id="PF00575">
    <property type="entry name" value="S1"/>
    <property type="match status" value="1"/>
</dbReference>
<dbReference type="GO" id="GO:0003676">
    <property type="term" value="F:nucleic acid binding"/>
    <property type="evidence" value="ECO:0007669"/>
    <property type="project" value="InterPro"/>
</dbReference>
<keyword evidence="4" id="KW-1185">Reference proteome</keyword>
<dbReference type="Gene3D" id="2.40.50.140">
    <property type="entry name" value="Nucleic acid-binding proteins"/>
    <property type="match status" value="1"/>
</dbReference>
<dbReference type="AlphaFoldDB" id="A0A804MJK8"/>
<evidence type="ECO:0000256" key="1">
    <source>
        <dbReference type="SAM" id="MobiDB-lite"/>
    </source>
</evidence>
<dbReference type="InterPro" id="IPR003029">
    <property type="entry name" value="S1_domain"/>
</dbReference>
<name>A0A804MJK8_MAIZE</name>
<reference evidence="3" key="3">
    <citation type="submission" date="2021-05" db="UniProtKB">
        <authorList>
            <consortium name="EnsemblPlants"/>
        </authorList>
    </citation>
    <scope>IDENTIFICATION</scope>
    <source>
        <strain evidence="3">cv. B73</strain>
    </source>
</reference>
<accession>A0A804MJK8</accession>
<dbReference type="EnsemblPlants" id="Zm00001eb091130_T001">
    <property type="protein sequence ID" value="Zm00001eb091130_P001"/>
    <property type="gene ID" value="Zm00001eb091130"/>
</dbReference>